<reference evidence="9 10" key="1">
    <citation type="journal article" date="2019" name="Int. J. Syst. Evol. Microbiol.">
        <title>The Global Catalogue of Microorganisms (GCM) 10K type strain sequencing project: providing services to taxonomists for standard genome sequencing and annotation.</title>
        <authorList>
            <consortium name="The Broad Institute Genomics Platform"/>
            <consortium name="The Broad Institute Genome Sequencing Center for Infectious Disease"/>
            <person name="Wu L."/>
            <person name="Ma J."/>
        </authorList>
    </citation>
    <scope>NUCLEOTIDE SEQUENCE [LARGE SCALE GENOMIC DNA]</scope>
    <source>
        <strain evidence="9 10">CGMCC 1.12553</strain>
    </source>
</reference>
<dbReference type="RefSeq" id="WP_267624638.1">
    <property type="nucleotide sequence ID" value="NZ_JAODIW010000009.1"/>
</dbReference>
<dbReference type="InterPro" id="IPR034202">
    <property type="entry name" value="Subtilisin_Carlsberg-like"/>
</dbReference>
<organism evidence="9 10">
    <name type="scientific">Halobium salinum</name>
    <dbReference type="NCBI Taxonomy" id="1364940"/>
    <lineage>
        <taxon>Archaea</taxon>
        <taxon>Methanobacteriati</taxon>
        <taxon>Methanobacteriota</taxon>
        <taxon>Stenosarchaea group</taxon>
        <taxon>Halobacteria</taxon>
        <taxon>Halobacteriales</taxon>
        <taxon>Haloferacaceae</taxon>
        <taxon>Halobium</taxon>
    </lineage>
</organism>
<dbReference type="InterPro" id="IPR050131">
    <property type="entry name" value="Peptidase_S8_subtilisin-like"/>
</dbReference>
<evidence type="ECO:0000256" key="1">
    <source>
        <dbReference type="ARBA" id="ARBA00011073"/>
    </source>
</evidence>
<dbReference type="InterPro" id="IPR003961">
    <property type="entry name" value="FN3_dom"/>
</dbReference>
<keyword evidence="3" id="KW-0479">Metal-binding</keyword>
<dbReference type="GO" id="GO:0046872">
    <property type="term" value="F:metal ion binding"/>
    <property type="evidence" value="ECO:0007669"/>
    <property type="project" value="UniProtKB-KW"/>
</dbReference>
<dbReference type="InterPro" id="IPR023828">
    <property type="entry name" value="Peptidase_S8_Ser-AS"/>
</dbReference>
<dbReference type="PROSITE" id="PS51318">
    <property type="entry name" value="TAT"/>
    <property type="match status" value="1"/>
</dbReference>
<dbReference type="PROSITE" id="PS50853">
    <property type="entry name" value="FN3"/>
    <property type="match status" value="1"/>
</dbReference>
<feature type="active site" description="Charge relay system" evidence="6">
    <location>
        <position position="329"/>
    </location>
</feature>
<comment type="similarity">
    <text evidence="1 6 7">Belongs to the peptidase S8 family.</text>
</comment>
<feature type="active site" description="Charge relay system" evidence="6">
    <location>
        <position position="136"/>
    </location>
</feature>
<proteinExistence type="inferred from homology"/>
<dbReference type="Proteomes" id="UP001595921">
    <property type="component" value="Unassembled WGS sequence"/>
</dbReference>
<evidence type="ECO:0000256" key="7">
    <source>
        <dbReference type="RuleBase" id="RU003355"/>
    </source>
</evidence>
<name>A0ABD5PB42_9EURY</name>
<gene>
    <name evidence="9" type="ORF">ACFO0N_08090</name>
</gene>
<dbReference type="PANTHER" id="PTHR43806">
    <property type="entry name" value="PEPTIDASE S8"/>
    <property type="match status" value="1"/>
</dbReference>
<dbReference type="PRINTS" id="PR00723">
    <property type="entry name" value="SUBTILISIN"/>
</dbReference>
<protein>
    <submittedName>
        <fullName evidence="9">S8 family peptidase</fullName>
    </submittedName>
</protein>
<feature type="active site" description="Charge relay system" evidence="6">
    <location>
        <position position="174"/>
    </location>
</feature>
<dbReference type="CDD" id="cd07477">
    <property type="entry name" value="Peptidases_S8_Subtilisin_subset"/>
    <property type="match status" value="1"/>
</dbReference>
<evidence type="ECO:0000313" key="9">
    <source>
        <dbReference type="EMBL" id="MFC4357908.1"/>
    </source>
</evidence>
<dbReference type="PROSITE" id="PS00136">
    <property type="entry name" value="SUBTILASE_ASP"/>
    <property type="match status" value="1"/>
</dbReference>
<dbReference type="Pfam" id="PF00082">
    <property type="entry name" value="Peptidase_S8"/>
    <property type="match status" value="1"/>
</dbReference>
<evidence type="ECO:0000256" key="6">
    <source>
        <dbReference type="PROSITE-ProRule" id="PRU01240"/>
    </source>
</evidence>
<dbReference type="AlphaFoldDB" id="A0ABD5PB42"/>
<keyword evidence="10" id="KW-1185">Reference proteome</keyword>
<evidence type="ECO:0000256" key="2">
    <source>
        <dbReference type="ARBA" id="ARBA00022670"/>
    </source>
</evidence>
<dbReference type="EMBL" id="JBHSDS010000005">
    <property type="protein sequence ID" value="MFC4357908.1"/>
    <property type="molecule type" value="Genomic_DNA"/>
</dbReference>
<dbReference type="PANTHER" id="PTHR43806:SF11">
    <property type="entry name" value="CEREVISIN-RELATED"/>
    <property type="match status" value="1"/>
</dbReference>
<dbReference type="InterPro" id="IPR006311">
    <property type="entry name" value="TAT_signal"/>
</dbReference>
<dbReference type="InterPro" id="IPR023827">
    <property type="entry name" value="Peptidase_S8_Asp-AS"/>
</dbReference>
<evidence type="ECO:0000256" key="4">
    <source>
        <dbReference type="ARBA" id="ARBA00022801"/>
    </source>
</evidence>
<feature type="domain" description="Fibronectin type-III" evidence="8">
    <location>
        <begin position="390"/>
        <end position="486"/>
    </location>
</feature>
<dbReference type="CDD" id="cd00063">
    <property type="entry name" value="FN3"/>
    <property type="match status" value="1"/>
</dbReference>
<sequence length="690" mass="70468">MSELTRRNVLRCIGGGAVGAGLAGKAAAAGDGDRLVLGTRSTDGARFAAQRADGVEEELDFGERGNAVVGRFSEAAVADLERRGELRYVERDVTFHTLGEFETAAQSDPWGIERVGAVTAHEQGHTGDGAHIAVVDSGIDSDHPDLAPNLGEGYAVEECDGFDCNEPWDDDHSHGTHCAGIANAVNNGSGVVGVATNATLHGVKVMTKEGRGTGSGVAGGIKWAADQGYEVISMSLGATSPSSVVHDAVRYATEQGTLVVAAAGNEGPCIDCVHYPGAYDEAVAVGATNSEDELSEFSSTGPEVEIAAPGTDITSCVIGGGYQTYSGTSMATPHVAGAAALLAAQGLSNTEIRAQLTETAEDLGYGDRETGAGLLNVDAAVEGGPAGEFGVTTGTPTGVGPNSATLQGTLTGLGDHESAAVGFTYRHTSADGGETVAVGEVSSTGAFEAPVEGLEKGTEYVVVATAEAPDGSTVSGDPVTFSTSNGLAVTTAEPAEVESTAATLKGELTGLGAGGEASVSCRCWVAGEKEATLVATDPKTKTETGSFEGAVGGLDPETEYVAVAVAAGNSEVTGEEVRFTTSKESQAPFTVETLEADWINDWGARLNGEITDLGGVREVETGFEVWPTGDKGSAIQEDAEDVDEVDDFDEMLMGLESDTDYTAVAYAYDPDDPETVGYGAPVEFTTEPRE</sequence>
<dbReference type="PROSITE" id="PS51892">
    <property type="entry name" value="SUBTILASE"/>
    <property type="match status" value="1"/>
</dbReference>
<keyword evidence="4 6" id="KW-0378">Hydrolase</keyword>
<dbReference type="Gene3D" id="3.40.50.200">
    <property type="entry name" value="Peptidase S8/S53 domain"/>
    <property type="match status" value="1"/>
</dbReference>
<keyword evidence="5 6" id="KW-0720">Serine protease</keyword>
<dbReference type="InterPro" id="IPR000209">
    <property type="entry name" value="Peptidase_S8/S53_dom"/>
</dbReference>
<dbReference type="InterPro" id="IPR036852">
    <property type="entry name" value="Peptidase_S8/S53_dom_sf"/>
</dbReference>
<dbReference type="PROSITE" id="PS00138">
    <property type="entry name" value="SUBTILASE_SER"/>
    <property type="match status" value="1"/>
</dbReference>
<accession>A0ABD5PB42</accession>
<dbReference type="InterPro" id="IPR015500">
    <property type="entry name" value="Peptidase_S8_subtilisin-rel"/>
</dbReference>
<dbReference type="GO" id="GO:0004252">
    <property type="term" value="F:serine-type endopeptidase activity"/>
    <property type="evidence" value="ECO:0007669"/>
    <property type="project" value="UniProtKB-UniRule"/>
</dbReference>
<evidence type="ECO:0000313" key="10">
    <source>
        <dbReference type="Proteomes" id="UP001595921"/>
    </source>
</evidence>
<dbReference type="SUPFAM" id="SSF52743">
    <property type="entry name" value="Subtilisin-like"/>
    <property type="match status" value="1"/>
</dbReference>
<keyword evidence="2 6" id="KW-0645">Protease</keyword>
<evidence type="ECO:0000259" key="8">
    <source>
        <dbReference type="PROSITE" id="PS50853"/>
    </source>
</evidence>
<dbReference type="GO" id="GO:0006508">
    <property type="term" value="P:proteolysis"/>
    <property type="evidence" value="ECO:0007669"/>
    <property type="project" value="UniProtKB-KW"/>
</dbReference>
<evidence type="ECO:0000256" key="5">
    <source>
        <dbReference type="ARBA" id="ARBA00022825"/>
    </source>
</evidence>
<evidence type="ECO:0000256" key="3">
    <source>
        <dbReference type="ARBA" id="ARBA00022723"/>
    </source>
</evidence>
<comment type="caution">
    <text evidence="9">The sequence shown here is derived from an EMBL/GenBank/DDBJ whole genome shotgun (WGS) entry which is preliminary data.</text>
</comment>